<dbReference type="PROSITE" id="PS50122">
    <property type="entry name" value="CHEB"/>
    <property type="match status" value="1"/>
</dbReference>
<protein>
    <recommendedName>
        <fullName evidence="2">protein-glutamate methylesterase</fullName>
        <ecNumber evidence="2">3.1.1.61</ecNumber>
    </recommendedName>
</protein>
<name>A0A1Z4EEW1_9MYCO</name>
<dbReference type="Pfam" id="PF01339">
    <property type="entry name" value="CheB_methylest"/>
    <property type="match status" value="1"/>
</dbReference>
<evidence type="ECO:0000256" key="3">
    <source>
        <dbReference type="ARBA" id="ARBA00048267"/>
    </source>
</evidence>
<dbReference type="PANTHER" id="PTHR42872">
    <property type="entry name" value="PROTEIN-GLUTAMATE METHYLESTERASE/PROTEIN-GLUTAMINE GLUTAMINASE"/>
    <property type="match status" value="1"/>
</dbReference>
<accession>A0A1Z4EEW1</accession>
<evidence type="ECO:0000256" key="5">
    <source>
        <dbReference type="SAM" id="Coils"/>
    </source>
</evidence>
<dbReference type="Proteomes" id="UP000217736">
    <property type="component" value="Chromosome"/>
</dbReference>
<evidence type="ECO:0000256" key="2">
    <source>
        <dbReference type="ARBA" id="ARBA00039140"/>
    </source>
</evidence>
<dbReference type="AlphaFoldDB" id="A0A1Z4EEW1"/>
<comment type="caution">
    <text evidence="4">Lacks conserved residue(s) required for the propagation of feature annotation.</text>
</comment>
<keyword evidence="8" id="KW-1185">Reference proteome</keyword>
<sequence>MMASGVRPPLVELVVLLASAGGLDPLSLVLRDLPDTFAAAVVVQQHLGAQSSVLPTILGRSTARAVGWAVDGRAVQPDRVVVCPPNRHMELRANGSWHLHRMHSPVERRFDVLLTSVASSYGPRALAVVLSGAGRDGAAGTAAMTRAGAIVIAQSQETADYPSMPRAAAQAGATPVLPLPEIGRAVAALVAGVPLLASTREKASAATGLPIKQSSVPAIAHHTDRIPSSLDHVMDSAASRAEAARLRAAELRRRRQELAAGLGTTAETVTAARRNAHESKRRAQLAHQAASRAAAHWGH</sequence>
<proteinExistence type="predicted"/>
<dbReference type="CDD" id="cd16433">
    <property type="entry name" value="CheB"/>
    <property type="match status" value="1"/>
</dbReference>
<dbReference type="GO" id="GO:0005737">
    <property type="term" value="C:cytoplasm"/>
    <property type="evidence" value="ECO:0007669"/>
    <property type="project" value="InterPro"/>
</dbReference>
<evidence type="ECO:0000256" key="4">
    <source>
        <dbReference type="PROSITE-ProRule" id="PRU00050"/>
    </source>
</evidence>
<organism evidence="7 8">
    <name type="scientific">Mycobacterium shigaense</name>
    <dbReference type="NCBI Taxonomy" id="722731"/>
    <lineage>
        <taxon>Bacteria</taxon>
        <taxon>Bacillati</taxon>
        <taxon>Actinomycetota</taxon>
        <taxon>Actinomycetes</taxon>
        <taxon>Mycobacteriales</taxon>
        <taxon>Mycobacteriaceae</taxon>
        <taxon>Mycobacterium</taxon>
        <taxon>Mycobacterium simiae complex</taxon>
    </lineage>
</organism>
<reference evidence="8" key="1">
    <citation type="submission" date="2017-06" db="EMBL/GenBank/DDBJ databases">
        <title>Complete Genome Sequence of Mycobacterium shigaense.</title>
        <authorList>
            <person name="Fukano H."/>
            <person name="Yoshida M."/>
            <person name="Kazumi Y."/>
            <person name="Ogura Y."/>
            <person name="Mitarai S."/>
            <person name="Hayashi T."/>
            <person name="Hoshino Y."/>
        </authorList>
    </citation>
    <scope>NUCLEOTIDE SEQUENCE [LARGE SCALE GENOMIC DNA]</scope>
    <source>
        <strain evidence="8">UN-152</strain>
    </source>
</reference>
<evidence type="ECO:0000313" key="8">
    <source>
        <dbReference type="Proteomes" id="UP000217736"/>
    </source>
</evidence>
<dbReference type="SUPFAM" id="SSF52738">
    <property type="entry name" value="Methylesterase CheB, C-terminal domain"/>
    <property type="match status" value="1"/>
</dbReference>
<dbReference type="KEGG" id="mshg:MSG_01334"/>
<dbReference type="GO" id="GO:0000156">
    <property type="term" value="F:phosphorelay response regulator activity"/>
    <property type="evidence" value="ECO:0007669"/>
    <property type="project" value="InterPro"/>
</dbReference>
<gene>
    <name evidence="7" type="primary">cheB</name>
    <name evidence="7" type="ORF">MSG_01334</name>
</gene>
<comment type="catalytic activity">
    <reaction evidence="3">
        <text>[protein]-L-glutamate 5-O-methyl ester + H2O = L-glutamyl-[protein] + methanol + H(+)</text>
        <dbReference type="Rhea" id="RHEA:23236"/>
        <dbReference type="Rhea" id="RHEA-COMP:10208"/>
        <dbReference type="Rhea" id="RHEA-COMP:10311"/>
        <dbReference type="ChEBI" id="CHEBI:15377"/>
        <dbReference type="ChEBI" id="CHEBI:15378"/>
        <dbReference type="ChEBI" id="CHEBI:17790"/>
        <dbReference type="ChEBI" id="CHEBI:29973"/>
        <dbReference type="ChEBI" id="CHEBI:82795"/>
        <dbReference type="EC" id="3.1.1.61"/>
    </reaction>
</comment>
<feature type="coiled-coil region" evidence="5">
    <location>
        <begin position="234"/>
        <end position="261"/>
    </location>
</feature>
<dbReference type="GO" id="GO:0006935">
    <property type="term" value="P:chemotaxis"/>
    <property type="evidence" value="ECO:0007669"/>
    <property type="project" value="InterPro"/>
</dbReference>
<evidence type="ECO:0000313" key="7">
    <source>
        <dbReference type="EMBL" id="BAX91492.1"/>
    </source>
</evidence>
<dbReference type="EC" id="3.1.1.61" evidence="2"/>
<dbReference type="RefSeq" id="WP_232011178.1">
    <property type="nucleotide sequence ID" value="NZ_AP018164.1"/>
</dbReference>
<evidence type="ECO:0000259" key="6">
    <source>
        <dbReference type="PROSITE" id="PS50122"/>
    </source>
</evidence>
<dbReference type="EMBL" id="AP018164">
    <property type="protein sequence ID" value="BAX91492.1"/>
    <property type="molecule type" value="Genomic_DNA"/>
</dbReference>
<dbReference type="InterPro" id="IPR035909">
    <property type="entry name" value="CheB_C"/>
</dbReference>
<keyword evidence="5" id="KW-0175">Coiled coil</keyword>
<dbReference type="GO" id="GO:0008984">
    <property type="term" value="F:protein-glutamate methylesterase activity"/>
    <property type="evidence" value="ECO:0007669"/>
    <property type="project" value="UniProtKB-EC"/>
</dbReference>
<dbReference type="PANTHER" id="PTHR42872:SF6">
    <property type="entry name" value="PROTEIN-GLUTAMATE METHYLESTERASE_PROTEIN-GLUTAMINE GLUTAMINASE"/>
    <property type="match status" value="1"/>
</dbReference>
<keyword evidence="1" id="KW-0378">Hydrolase</keyword>
<dbReference type="Gene3D" id="3.40.50.180">
    <property type="entry name" value="Methylesterase CheB, C-terminal domain"/>
    <property type="match status" value="1"/>
</dbReference>
<dbReference type="InterPro" id="IPR000673">
    <property type="entry name" value="Sig_transdc_resp-reg_Me-estase"/>
</dbReference>
<feature type="domain" description="CheB-type methylesterase" evidence="6">
    <location>
        <begin position="9"/>
        <end position="193"/>
    </location>
</feature>
<evidence type="ECO:0000256" key="1">
    <source>
        <dbReference type="ARBA" id="ARBA00022801"/>
    </source>
</evidence>